<proteinExistence type="predicted"/>
<comment type="caution">
    <text evidence="1">The sequence shown here is derived from an EMBL/GenBank/DDBJ whole genome shotgun (WGS) entry which is preliminary data.</text>
</comment>
<evidence type="ECO:0000313" key="1">
    <source>
        <dbReference type="EMBL" id="KAH7867335.1"/>
    </source>
</evidence>
<dbReference type="EMBL" id="CM037159">
    <property type="protein sequence ID" value="KAH7867335.1"/>
    <property type="molecule type" value="Genomic_DNA"/>
</dbReference>
<reference evidence="1 2" key="1">
    <citation type="journal article" date="2021" name="Hortic Res">
        <title>High-quality reference genome and annotation aids understanding of berry development for evergreen blueberry (Vaccinium darrowii).</title>
        <authorList>
            <person name="Yu J."/>
            <person name="Hulse-Kemp A.M."/>
            <person name="Babiker E."/>
            <person name="Staton M."/>
        </authorList>
    </citation>
    <scope>NUCLEOTIDE SEQUENCE [LARGE SCALE GENOMIC DNA]</scope>
    <source>
        <strain evidence="2">cv. NJ 8807/NJ 8810</strain>
        <tissue evidence="1">Young leaf</tissue>
    </source>
</reference>
<dbReference type="Proteomes" id="UP000828048">
    <property type="component" value="Chromosome 9"/>
</dbReference>
<keyword evidence="2" id="KW-1185">Reference proteome</keyword>
<name>A0ACB7ZQC0_9ERIC</name>
<sequence>MGEFSVTETQSSPEITVFGTTAEEQHVLREIRSEVTTVGKDSCFTFIFGRMILETDGNVIAGKVATHSMDDGAPLAEQTISQALATARDHLARSLLR</sequence>
<protein>
    <submittedName>
        <fullName evidence="1">Uncharacterized protein</fullName>
    </submittedName>
</protein>
<gene>
    <name evidence="1" type="ORF">Vadar_032065</name>
</gene>
<evidence type="ECO:0000313" key="2">
    <source>
        <dbReference type="Proteomes" id="UP000828048"/>
    </source>
</evidence>
<accession>A0ACB7ZQC0</accession>
<organism evidence="1 2">
    <name type="scientific">Vaccinium darrowii</name>
    <dbReference type="NCBI Taxonomy" id="229202"/>
    <lineage>
        <taxon>Eukaryota</taxon>
        <taxon>Viridiplantae</taxon>
        <taxon>Streptophyta</taxon>
        <taxon>Embryophyta</taxon>
        <taxon>Tracheophyta</taxon>
        <taxon>Spermatophyta</taxon>
        <taxon>Magnoliopsida</taxon>
        <taxon>eudicotyledons</taxon>
        <taxon>Gunneridae</taxon>
        <taxon>Pentapetalae</taxon>
        <taxon>asterids</taxon>
        <taxon>Ericales</taxon>
        <taxon>Ericaceae</taxon>
        <taxon>Vaccinioideae</taxon>
        <taxon>Vaccinieae</taxon>
        <taxon>Vaccinium</taxon>
    </lineage>
</organism>